<proteinExistence type="inferred from homology"/>
<dbReference type="RefSeq" id="WP_224796612.1">
    <property type="nucleotide sequence ID" value="NZ_CABPSR010000004.1"/>
</dbReference>
<dbReference type="Pfam" id="PF00126">
    <property type="entry name" value="HTH_1"/>
    <property type="match status" value="1"/>
</dbReference>
<dbReference type="Pfam" id="PF03466">
    <property type="entry name" value="LysR_substrate"/>
    <property type="match status" value="1"/>
</dbReference>
<protein>
    <submittedName>
        <fullName evidence="6">LysR family transcriptional regulator</fullName>
    </submittedName>
</protein>
<keyword evidence="4" id="KW-0804">Transcription</keyword>
<evidence type="ECO:0000313" key="6">
    <source>
        <dbReference type="EMBL" id="VVE79960.1"/>
    </source>
</evidence>
<organism evidence="6 7">
    <name type="scientific">Pandoraea sputorum</name>
    <dbReference type="NCBI Taxonomy" id="93222"/>
    <lineage>
        <taxon>Bacteria</taxon>
        <taxon>Pseudomonadati</taxon>
        <taxon>Pseudomonadota</taxon>
        <taxon>Betaproteobacteria</taxon>
        <taxon>Burkholderiales</taxon>
        <taxon>Burkholderiaceae</taxon>
        <taxon>Pandoraea</taxon>
    </lineage>
</organism>
<accession>A0A5E5B6H2</accession>
<evidence type="ECO:0000313" key="7">
    <source>
        <dbReference type="Proteomes" id="UP000335538"/>
    </source>
</evidence>
<dbReference type="GO" id="GO:0003677">
    <property type="term" value="F:DNA binding"/>
    <property type="evidence" value="ECO:0007669"/>
    <property type="project" value="UniProtKB-KW"/>
</dbReference>
<dbReference type="InterPro" id="IPR036390">
    <property type="entry name" value="WH_DNA-bd_sf"/>
</dbReference>
<sequence length="330" mass="35912">MELRHLQYFIAVAQERHFTRAAARVGIQQPPLSLQIKQLEAELGGPLFVRLPRDVVLTELGEAFLPEARQILERVERARRRMQQISRGEAGHIRIGFAGATYFEPRIPAWIRDFRARYPDVQLHPQQSNTASLLTALVDDAVDAAFVRTPFDVPPGIVSLPVVDEPMVLVLPLGHPMCAQAPVPTATPGISSMECDGPHGKVWIDMAHAGLWLFVAMGQGPVALAAHAPTPVGTDDNAPLIASTSQSPSALDPLAVARDTAHRLCLARLAGEGESLTAGADVPLLAHPYVSVPYAGQTRYLYDMSVSSRLTVVAARDSIVHRMRAFGWQN</sequence>
<evidence type="ECO:0000256" key="4">
    <source>
        <dbReference type="ARBA" id="ARBA00023163"/>
    </source>
</evidence>
<evidence type="ECO:0000256" key="1">
    <source>
        <dbReference type="ARBA" id="ARBA00009437"/>
    </source>
</evidence>
<dbReference type="SUPFAM" id="SSF46785">
    <property type="entry name" value="Winged helix' DNA-binding domain"/>
    <property type="match status" value="1"/>
</dbReference>
<evidence type="ECO:0000256" key="2">
    <source>
        <dbReference type="ARBA" id="ARBA00023015"/>
    </source>
</evidence>
<name>A0A5E5B6H2_9BURK</name>
<dbReference type="GO" id="GO:0032993">
    <property type="term" value="C:protein-DNA complex"/>
    <property type="evidence" value="ECO:0007669"/>
    <property type="project" value="TreeGrafter"/>
</dbReference>
<dbReference type="FunFam" id="1.10.10.10:FF:000001">
    <property type="entry name" value="LysR family transcriptional regulator"/>
    <property type="match status" value="1"/>
</dbReference>
<dbReference type="InterPro" id="IPR005119">
    <property type="entry name" value="LysR_subst-bd"/>
</dbReference>
<dbReference type="Proteomes" id="UP000335538">
    <property type="component" value="Unassembled WGS sequence"/>
</dbReference>
<dbReference type="SUPFAM" id="SSF53850">
    <property type="entry name" value="Periplasmic binding protein-like II"/>
    <property type="match status" value="1"/>
</dbReference>
<reference evidence="6 7" key="1">
    <citation type="submission" date="2019-08" db="EMBL/GenBank/DDBJ databases">
        <authorList>
            <person name="Peeters C."/>
        </authorList>
    </citation>
    <scope>NUCLEOTIDE SEQUENCE [LARGE SCALE GENOMIC DNA]</scope>
    <source>
        <strain evidence="6 7">LMG 31121</strain>
    </source>
</reference>
<evidence type="ECO:0000259" key="5">
    <source>
        <dbReference type="PROSITE" id="PS50931"/>
    </source>
</evidence>
<dbReference type="PANTHER" id="PTHR30346:SF30">
    <property type="entry name" value="SMALL NEUTRAL PROTEASE REGULATORY PROTEIN"/>
    <property type="match status" value="1"/>
</dbReference>
<dbReference type="PANTHER" id="PTHR30346">
    <property type="entry name" value="TRANSCRIPTIONAL DUAL REGULATOR HCAR-RELATED"/>
    <property type="match status" value="1"/>
</dbReference>
<dbReference type="AlphaFoldDB" id="A0A5E5B6H2"/>
<keyword evidence="2" id="KW-0805">Transcription regulation</keyword>
<dbReference type="PRINTS" id="PR00039">
    <property type="entry name" value="HTHLYSR"/>
</dbReference>
<evidence type="ECO:0000256" key="3">
    <source>
        <dbReference type="ARBA" id="ARBA00023125"/>
    </source>
</evidence>
<keyword evidence="3" id="KW-0238">DNA-binding</keyword>
<gene>
    <name evidence="6" type="ORF">PSP31121_02386</name>
</gene>
<comment type="similarity">
    <text evidence="1">Belongs to the LysR transcriptional regulatory family.</text>
</comment>
<dbReference type="GO" id="GO:0003700">
    <property type="term" value="F:DNA-binding transcription factor activity"/>
    <property type="evidence" value="ECO:0007669"/>
    <property type="project" value="InterPro"/>
</dbReference>
<feature type="domain" description="HTH lysR-type" evidence="5">
    <location>
        <begin position="1"/>
        <end position="58"/>
    </location>
</feature>
<dbReference type="InterPro" id="IPR000847">
    <property type="entry name" value="LysR_HTH_N"/>
</dbReference>
<dbReference type="Gene3D" id="1.10.10.10">
    <property type="entry name" value="Winged helix-like DNA-binding domain superfamily/Winged helix DNA-binding domain"/>
    <property type="match status" value="1"/>
</dbReference>
<dbReference type="InterPro" id="IPR036388">
    <property type="entry name" value="WH-like_DNA-bd_sf"/>
</dbReference>
<dbReference type="EMBL" id="CABPSR010000004">
    <property type="protein sequence ID" value="VVE79960.1"/>
    <property type="molecule type" value="Genomic_DNA"/>
</dbReference>
<dbReference type="PROSITE" id="PS50931">
    <property type="entry name" value="HTH_LYSR"/>
    <property type="match status" value="1"/>
</dbReference>
<dbReference type="Gene3D" id="3.40.190.10">
    <property type="entry name" value="Periplasmic binding protein-like II"/>
    <property type="match status" value="2"/>
</dbReference>